<dbReference type="Proteomes" id="UP000256763">
    <property type="component" value="Unassembled WGS sequence"/>
</dbReference>
<reference evidence="2" key="1">
    <citation type="submission" date="2017-05" db="EMBL/GenBank/DDBJ databases">
        <authorList>
            <person name="Sharma S."/>
            <person name="Sidhu C."/>
            <person name="Pinnaka A.K."/>
        </authorList>
    </citation>
    <scope>NUCLEOTIDE SEQUENCE [LARGE SCALE GENOMIC DNA]</scope>
    <source>
        <strain evidence="2">AK93</strain>
    </source>
</reference>
<gene>
    <name evidence="1" type="ORF">CAL65_22045</name>
</gene>
<protein>
    <submittedName>
        <fullName evidence="1">Uncharacterized protein</fullName>
    </submittedName>
</protein>
<sequence length="111" mass="12494">MRNILTHAPRLRVKRCAGIGQLNAIASVACVFLLIKKAHRAKCYQRVYIAIAIRYGLIANAEADTKRRLIHRACRCAAKTKAKTKKTQTSHPIPPKLRRESHTIMIVATTH</sequence>
<dbReference type="AlphaFoldDB" id="A0A3E0WFC5"/>
<name>A0A3E0WFC5_9GAMM</name>
<keyword evidence="2" id="KW-1185">Reference proteome</keyword>
<organism evidence="1 2">
    <name type="scientific">Alkalilimnicola ehrlichii</name>
    <dbReference type="NCBI Taxonomy" id="351052"/>
    <lineage>
        <taxon>Bacteria</taxon>
        <taxon>Pseudomonadati</taxon>
        <taxon>Pseudomonadota</taxon>
        <taxon>Gammaproteobacteria</taxon>
        <taxon>Chromatiales</taxon>
        <taxon>Ectothiorhodospiraceae</taxon>
        <taxon>Alkalilimnicola</taxon>
    </lineage>
</organism>
<accession>A0A3E0WFC5</accession>
<dbReference type="EMBL" id="NFZW01000045">
    <property type="protein sequence ID" value="RFA31630.1"/>
    <property type="molecule type" value="Genomic_DNA"/>
</dbReference>
<dbReference type="PROSITE" id="PS51257">
    <property type="entry name" value="PROKAR_LIPOPROTEIN"/>
    <property type="match status" value="1"/>
</dbReference>
<proteinExistence type="predicted"/>
<evidence type="ECO:0000313" key="1">
    <source>
        <dbReference type="EMBL" id="RFA31630.1"/>
    </source>
</evidence>
<comment type="caution">
    <text evidence="1">The sequence shown here is derived from an EMBL/GenBank/DDBJ whole genome shotgun (WGS) entry which is preliminary data.</text>
</comment>
<evidence type="ECO:0000313" key="2">
    <source>
        <dbReference type="Proteomes" id="UP000256763"/>
    </source>
</evidence>